<dbReference type="PANTHER" id="PTHR21485">
    <property type="entry name" value="HAD SUPERFAMILY MEMBERS CMAS AND KDSC"/>
    <property type="match status" value="1"/>
</dbReference>
<sequence length="254" mass="27778">MKANSERVRGKNFREFCGKPLFRWMLDTLLAVPEIDLVVINTDARHILAANGLVDAERVLIRDRRPEICGDFVSMNLVIADDIAAIEADTYLMTHTTNPLMSADTVQRALGAYEQAREAGRADSLFTVDKVQTRFYRADASAVNHDPKHLIRTQDLEPWFEENSNLYIFSRQSFAATQARIGARPTMYEGPFFESIDIDTPSDWDFAVVAARYLMEQRAAAAGAPAGQAQALAAIQGAAAAAAHTVAAGAASTA</sequence>
<dbReference type="AlphaFoldDB" id="A0A7C9TN86"/>
<dbReference type="EMBL" id="JAAGOH010000031">
    <property type="protein sequence ID" value="NDY93245.1"/>
    <property type="molecule type" value="Genomic_DNA"/>
</dbReference>
<dbReference type="GO" id="GO:0008781">
    <property type="term" value="F:N-acylneuraminate cytidylyltransferase activity"/>
    <property type="evidence" value="ECO:0007669"/>
    <property type="project" value="TreeGrafter"/>
</dbReference>
<comment type="caution">
    <text evidence="1">The sequence shown here is derived from an EMBL/GenBank/DDBJ whole genome shotgun (WGS) entry which is preliminary data.</text>
</comment>
<dbReference type="Gene3D" id="3.90.550.10">
    <property type="entry name" value="Spore Coat Polysaccharide Biosynthesis Protein SpsA, Chain A"/>
    <property type="match status" value="1"/>
</dbReference>
<proteinExistence type="predicted"/>
<evidence type="ECO:0000313" key="2">
    <source>
        <dbReference type="Proteomes" id="UP000484255"/>
    </source>
</evidence>
<dbReference type="InterPro" id="IPR003329">
    <property type="entry name" value="Cytidylyl_trans"/>
</dbReference>
<gene>
    <name evidence="1" type="ORF">G3A44_18790</name>
</gene>
<dbReference type="Pfam" id="PF02348">
    <property type="entry name" value="CTP_transf_3"/>
    <property type="match status" value="1"/>
</dbReference>
<organism evidence="1 2">
    <name type="scientific">Ideonella livida</name>
    <dbReference type="NCBI Taxonomy" id="2707176"/>
    <lineage>
        <taxon>Bacteria</taxon>
        <taxon>Pseudomonadati</taxon>
        <taxon>Pseudomonadota</taxon>
        <taxon>Betaproteobacteria</taxon>
        <taxon>Burkholderiales</taxon>
        <taxon>Sphaerotilaceae</taxon>
        <taxon>Ideonella</taxon>
    </lineage>
</organism>
<evidence type="ECO:0000313" key="1">
    <source>
        <dbReference type="EMBL" id="NDY93245.1"/>
    </source>
</evidence>
<keyword evidence="1" id="KW-0548">Nucleotidyltransferase</keyword>
<keyword evidence="1" id="KW-0808">Transferase</keyword>
<dbReference type="PANTHER" id="PTHR21485:SF6">
    <property type="entry name" value="N-ACYLNEURAMINATE CYTIDYLYLTRANSFERASE-RELATED"/>
    <property type="match status" value="1"/>
</dbReference>
<keyword evidence="2" id="KW-1185">Reference proteome</keyword>
<reference evidence="1 2" key="1">
    <citation type="submission" date="2020-02" db="EMBL/GenBank/DDBJ databases">
        <title>Ideonella bacterium strain TBM-1.</title>
        <authorList>
            <person name="Chen W.-M."/>
        </authorList>
    </citation>
    <scope>NUCLEOTIDE SEQUENCE [LARGE SCALE GENOMIC DNA]</scope>
    <source>
        <strain evidence="1 2">TBM-1</strain>
    </source>
</reference>
<dbReference type="CDD" id="cd02513">
    <property type="entry name" value="CMP-NeuAc_Synthase"/>
    <property type="match status" value="1"/>
</dbReference>
<accession>A0A7C9TN86</accession>
<dbReference type="SUPFAM" id="SSF53448">
    <property type="entry name" value="Nucleotide-diphospho-sugar transferases"/>
    <property type="match status" value="1"/>
</dbReference>
<protein>
    <submittedName>
        <fullName evidence="1">Acylneuraminate cytidylyltransferase family protein</fullName>
    </submittedName>
</protein>
<dbReference type="Proteomes" id="UP000484255">
    <property type="component" value="Unassembled WGS sequence"/>
</dbReference>
<dbReference type="InterPro" id="IPR029044">
    <property type="entry name" value="Nucleotide-diphossugar_trans"/>
</dbReference>
<dbReference type="InterPro" id="IPR050793">
    <property type="entry name" value="CMP-NeuNAc_synthase"/>
</dbReference>
<dbReference type="RefSeq" id="WP_163459294.1">
    <property type="nucleotide sequence ID" value="NZ_JAAGOH010000031.1"/>
</dbReference>
<name>A0A7C9TN86_9BURK</name>